<dbReference type="Proteomes" id="UP000288805">
    <property type="component" value="Unassembled WGS sequence"/>
</dbReference>
<keyword evidence="2" id="KW-0808">Transferase</keyword>
<organism evidence="2 3">
    <name type="scientific">Vitis vinifera</name>
    <name type="common">Grape</name>
    <dbReference type="NCBI Taxonomy" id="29760"/>
    <lineage>
        <taxon>Eukaryota</taxon>
        <taxon>Viridiplantae</taxon>
        <taxon>Streptophyta</taxon>
        <taxon>Embryophyta</taxon>
        <taxon>Tracheophyta</taxon>
        <taxon>Spermatophyta</taxon>
        <taxon>Magnoliopsida</taxon>
        <taxon>eudicotyledons</taxon>
        <taxon>Gunneridae</taxon>
        <taxon>Pentapetalae</taxon>
        <taxon>rosids</taxon>
        <taxon>Vitales</taxon>
        <taxon>Vitaceae</taxon>
        <taxon>Viteae</taxon>
        <taxon>Vitis</taxon>
    </lineage>
</organism>
<dbReference type="GO" id="GO:0016740">
    <property type="term" value="F:transferase activity"/>
    <property type="evidence" value="ECO:0007669"/>
    <property type="project" value="UniProtKB-KW"/>
</dbReference>
<comment type="caution">
    <text evidence="2">The sequence shown here is derived from an EMBL/GenBank/DDBJ whole genome shotgun (WGS) entry which is preliminary data.</text>
</comment>
<name>A0A438HC25_VITVI</name>
<gene>
    <name evidence="2" type="primary">UGT75L6_45</name>
    <name evidence="2" type="ORF">CK203_049123</name>
</gene>
<dbReference type="EMBL" id="QGNW01000245">
    <property type="protein sequence ID" value="RVW82015.1"/>
    <property type="molecule type" value="Genomic_DNA"/>
</dbReference>
<sequence>MGSPHFLLVTFPAQGHINPALQFAKRIIRTGAQVSFATSVSAHRRMAKRSTPEGLNFVPFSDGYDDGFKPTDDVQHYMSEIKRREQLEALSQETSPKVLVNTFDALESEPLRASTRKWRRSERTRQAELQRRIGAERDDSIMVFSDRGFDTSIIGVFCITLRVEFNVRELGFRGSCRSISPVDSQGTNAKLIEDMWKIGIRVTVNEEGIVESDEFKRCLEIVMGGGEKGEEMRRNAEKWKNLAREAVKDGGSSDKNLKGLWMRLDMAATSPLVHETCLLFCWKDLQMIGPPSLLLLHLFFCLSGMFDSENVTSCYPHANLP</sequence>
<evidence type="ECO:0000313" key="3">
    <source>
        <dbReference type="Proteomes" id="UP000288805"/>
    </source>
</evidence>
<protein>
    <submittedName>
        <fullName evidence="2">Crocetin glucosyltransferase, chloroplastic</fullName>
    </submittedName>
</protein>
<dbReference type="Gene3D" id="3.40.50.2000">
    <property type="entry name" value="Glycogen Phosphorylase B"/>
    <property type="match status" value="3"/>
</dbReference>
<evidence type="ECO:0000256" key="1">
    <source>
        <dbReference type="ARBA" id="ARBA00009995"/>
    </source>
</evidence>
<accession>A0A438HC25</accession>
<reference evidence="2 3" key="1">
    <citation type="journal article" date="2018" name="PLoS Genet.">
        <title>Population sequencing reveals clonal diversity and ancestral inbreeding in the grapevine cultivar Chardonnay.</title>
        <authorList>
            <person name="Roach M.J."/>
            <person name="Johnson D.L."/>
            <person name="Bohlmann J."/>
            <person name="van Vuuren H.J."/>
            <person name="Jones S.J."/>
            <person name="Pretorius I.S."/>
            <person name="Schmidt S.A."/>
            <person name="Borneman A.R."/>
        </authorList>
    </citation>
    <scope>NUCLEOTIDE SEQUENCE [LARGE SCALE GENOMIC DNA]</scope>
    <source>
        <strain evidence="3">cv. Chardonnay</strain>
        <tissue evidence="2">Leaf</tissue>
    </source>
</reference>
<comment type="similarity">
    <text evidence="1">Belongs to the UDP-glycosyltransferase family.</text>
</comment>
<dbReference type="AlphaFoldDB" id="A0A438HC25"/>
<dbReference type="PANTHER" id="PTHR11926">
    <property type="entry name" value="GLUCOSYL/GLUCURONOSYL TRANSFERASES"/>
    <property type="match status" value="1"/>
</dbReference>
<evidence type="ECO:0000313" key="2">
    <source>
        <dbReference type="EMBL" id="RVW82015.1"/>
    </source>
</evidence>
<dbReference type="SUPFAM" id="SSF53756">
    <property type="entry name" value="UDP-Glycosyltransferase/glycogen phosphorylase"/>
    <property type="match status" value="2"/>
</dbReference>
<proteinExistence type="inferred from homology"/>
<dbReference type="PANTHER" id="PTHR11926:SF870">
    <property type="entry name" value="UDP-GLYCOSYLTRANSFERASE 75B1"/>
    <property type="match status" value="1"/>
</dbReference>